<protein>
    <recommendedName>
        <fullName evidence="4">phosphoglycolate phosphatase</fullName>
        <ecNumber evidence="4">3.1.3.18</ecNumber>
    </recommendedName>
</protein>
<comment type="similarity">
    <text evidence="3">Belongs to the HAD-like hydrolase superfamily. CbbY/CbbZ/Gph/YieH family.</text>
</comment>
<evidence type="ECO:0000313" key="5">
    <source>
        <dbReference type="EMBL" id="CAE11130.1"/>
    </source>
</evidence>
<evidence type="ECO:0000313" key="6">
    <source>
        <dbReference type="Proteomes" id="UP000000422"/>
    </source>
</evidence>
<comment type="pathway">
    <text evidence="2">Organic acid metabolism; glycolate biosynthesis; glycolate from 2-phosphoglycolate: step 1/1.</text>
</comment>
<dbReference type="SFLD" id="SFLDG01129">
    <property type="entry name" value="C1.5:_HAD__Beta-PGM__Phosphata"/>
    <property type="match status" value="1"/>
</dbReference>
<dbReference type="KEGG" id="wsu:WS2133"/>
<reference evidence="5 6" key="1">
    <citation type="journal article" date="2003" name="Proc. Natl. Acad. Sci. U.S.A.">
        <title>Complete genome sequence and analysis of Wolinella succinogenes.</title>
        <authorList>
            <person name="Baar C."/>
            <person name="Eppinger M."/>
            <person name="Raddatz G."/>
            <person name="Simon JM."/>
            <person name="Lanz C."/>
            <person name="Klimmek O."/>
            <person name="Nandakumar R."/>
            <person name="Gross R."/>
            <person name="Rosinus A."/>
            <person name="Keller H."/>
            <person name="Jagtap P."/>
            <person name="Linke B."/>
            <person name="Meyer F."/>
            <person name="Lederer H."/>
            <person name="Schuster S.C."/>
        </authorList>
    </citation>
    <scope>NUCLEOTIDE SEQUENCE [LARGE SCALE GENOMIC DNA]</scope>
    <source>
        <strain evidence="6">ATCC 29543 / DSM 1740 / CCUG 13145 / JCM 31913 / LMG 7466 / NCTC 11488 / FDC 602W</strain>
    </source>
</reference>
<dbReference type="SUPFAM" id="SSF56784">
    <property type="entry name" value="HAD-like"/>
    <property type="match status" value="1"/>
</dbReference>
<organism evidence="6">
    <name type="scientific">Wolinella succinogenes (strain ATCC 29543 / DSM 1740 / CCUG 13145 / JCM 31913 / LMG 7466 / NCTC 11488 / FDC 602W)</name>
    <name type="common">Vibrio succinogenes</name>
    <dbReference type="NCBI Taxonomy" id="273121"/>
    <lineage>
        <taxon>Bacteria</taxon>
        <taxon>Pseudomonadati</taxon>
        <taxon>Campylobacterota</taxon>
        <taxon>Epsilonproteobacteria</taxon>
        <taxon>Campylobacterales</taxon>
        <taxon>Helicobacteraceae</taxon>
        <taxon>Wolinella</taxon>
    </lineage>
</organism>
<comment type="catalytic activity">
    <reaction evidence="1">
        <text>2-phosphoglycolate + H2O = glycolate + phosphate</text>
        <dbReference type="Rhea" id="RHEA:14369"/>
        <dbReference type="ChEBI" id="CHEBI:15377"/>
        <dbReference type="ChEBI" id="CHEBI:29805"/>
        <dbReference type="ChEBI" id="CHEBI:43474"/>
        <dbReference type="ChEBI" id="CHEBI:58033"/>
        <dbReference type="EC" id="3.1.3.18"/>
    </reaction>
</comment>
<evidence type="ECO:0000256" key="1">
    <source>
        <dbReference type="ARBA" id="ARBA00000830"/>
    </source>
</evidence>
<dbReference type="AlphaFoldDB" id="Q7M7R2"/>
<accession>Q7M7R2</accession>
<evidence type="ECO:0000256" key="3">
    <source>
        <dbReference type="ARBA" id="ARBA00006171"/>
    </source>
</evidence>
<dbReference type="InterPro" id="IPR006439">
    <property type="entry name" value="HAD-SF_hydro_IA"/>
</dbReference>
<evidence type="ECO:0000256" key="4">
    <source>
        <dbReference type="ARBA" id="ARBA00013078"/>
    </source>
</evidence>
<evidence type="ECO:0000256" key="2">
    <source>
        <dbReference type="ARBA" id="ARBA00004818"/>
    </source>
</evidence>
<dbReference type="GO" id="GO:0008967">
    <property type="term" value="F:phosphoglycolate phosphatase activity"/>
    <property type="evidence" value="ECO:0007669"/>
    <property type="project" value="UniProtKB-EC"/>
</dbReference>
<dbReference type="InterPro" id="IPR023214">
    <property type="entry name" value="HAD_sf"/>
</dbReference>
<sequence>MQNTPVILFDLDGTLIDSTEAVYEGFCVAFEKNGGAIPSQGKVVELIGHTLEDMFLRLGVPEVNITQHVLDYKAHYRIISKPKTNLLPKAREAILEASKFATLGVVTTKTGRFSRELLEYFEVLHFFKSIVGREDVTNAKPHPEPIFKALSEIGIKEVSAWMVGDTPLDLLAAQEAGIKSVAVLSGYAEEEMLRKYTLNVSKDALEAVYYIQRVTQA</sequence>
<proteinExistence type="inferred from homology"/>
<dbReference type="InterPro" id="IPR050155">
    <property type="entry name" value="HAD-like_hydrolase_sf"/>
</dbReference>
<keyword evidence="6" id="KW-1185">Reference proteome</keyword>
<dbReference type="GO" id="GO:0005829">
    <property type="term" value="C:cytosol"/>
    <property type="evidence" value="ECO:0007669"/>
    <property type="project" value="TreeGrafter"/>
</dbReference>
<name>Q7M7R2_WOLSU</name>
<dbReference type="PANTHER" id="PTHR43434:SF1">
    <property type="entry name" value="PHOSPHOGLYCOLATE PHOSPHATASE"/>
    <property type="match status" value="1"/>
</dbReference>
<dbReference type="InterPro" id="IPR041492">
    <property type="entry name" value="HAD_2"/>
</dbReference>
<dbReference type="Gene3D" id="1.10.150.240">
    <property type="entry name" value="Putative phosphatase, domain 2"/>
    <property type="match status" value="1"/>
</dbReference>
<dbReference type="RefSeq" id="WP_011139912.1">
    <property type="nucleotide sequence ID" value="NC_005090.1"/>
</dbReference>
<dbReference type="EC" id="3.1.3.18" evidence="4"/>
<dbReference type="NCBIfam" id="TIGR01549">
    <property type="entry name" value="HAD-SF-IA-v1"/>
    <property type="match status" value="1"/>
</dbReference>
<dbReference type="eggNOG" id="COG0546">
    <property type="taxonomic scope" value="Bacteria"/>
</dbReference>
<dbReference type="InterPro" id="IPR023198">
    <property type="entry name" value="PGP-like_dom2"/>
</dbReference>
<dbReference type="Gene3D" id="3.40.50.1000">
    <property type="entry name" value="HAD superfamily/HAD-like"/>
    <property type="match status" value="1"/>
</dbReference>
<dbReference type="SFLD" id="SFLDS00003">
    <property type="entry name" value="Haloacid_Dehalogenase"/>
    <property type="match status" value="1"/>
</dbReference>
<dbReference type="PANTHER" id="PTHR43434">
    <property type="entry name" value="PHOSPHOGLYCOLATE PHOSPHATASE"/>
    <property type="match status" value="1"/>
</dbReference>
<dbReference type="InterPro" id="IPR036412">
    <property type="entry name" value="HAD-like_sf"/>
</dbReference>
<dbReference type="EMBL" id="BX571662">
    <property type="protein sequence ID" value="CAE11130.1"/>
    <property type="molecule type" value="Genomic_DNA"/>
</dbReference>
<dbReference type="Proteomes" id="UP000000422">
    <property type="component" value="Chromosome"/>
</dbReference>
<dbReference type="GO" id="GO:0006281">
    <property type="term" value="P:DNA repair"/>
    <property type="evidence" value="ECO:0007669"/>
    <property type="project" value="TreeGrafter"/>
</dbReference>
<keyword evidence="5" id="KW-0378">Hydrolase</keyword>
<dbReference type="STRING" id="273121.WS2133"/>
<dbReference type="HOGENOM" id="CLU_045011_19_3_7"/>
<dbReference type="Pfam" id="PF13419">
    <property type="entry name" value="HAD_2"/>
    <property type="match status" value="1"/>
</dbReference>
<gene>
    <name evidence="5" type="ordered locus">WS2133</name>
</gene>